<dbReference type="EMBL" id="DAAMHJ010000024">
    <property type="protein sequence ID" value="HAC6678424.1"/>
    <property type="molecule type" value="Genomic_DNA"/>
</dbReference>
<dbReference type="Pfam" id="PF13953">
    <property type="entry name" value="PapC_C"/>
    <property type="match status" value="1"/>
</dbReference>
<dbReference type="InterPro" id="IPR025949">
    <property type="entry name" value="PapC-like_C"/>
</dbReference>
<dbReference type="Gene3D" id="2.60.40.2070">
    <property type="match status" value="1"/>
</dbReference>
<feature type="domain" description="PapC-like C-terminal" evidence="2">
    <location>
        <begin position="15"/>
        <end position="58"/>
    </location>
</feature>
<evidence type="ECO:0000259" key="2">
    <source>
        <dbReference type="Pfam" id="PF13953"/>
    </source>
</evidence>
<sequence>MVTSGRPYRLTPGFDEQGDSGIVGDDGQVYLTGMPEKGDIAVNWNGAQRYRVRYRLPESKTAQPVVETEQECR</sequence>
<organism evidence="3">
    <name type="scientific">Salmonella enterica subsp. enterica serovar Eastbourne</name>
    <dbReference type="NCBI Taxonomy" id="486993"/>
    <lineage>
        <taxon>Bacteria</taxon>
        <taxon>Pseudomonadati</taxon>
        <taxon>Pseudomonadota</taxon>
        <taxon>Gammaproteobacteria</taxon>
        <taxon>Enterobacterales</taxon>
        <taxon>Enterobacteriaceae</taxon>
        <taxon>Salmonella</taxon>
    </lineage>
</organism>
<evidence type="ECO:0000256" key="1">
    <source>
        <dbReference type="SAM" id="MobiDB-lite"/>
    </source>
</evidence>
<dbReference type="AlphaFoldDB" id="A0A702BB58"/>
<evidence type="ECO:0000313" key="3">
    <source>
        <dbReference type="EMBL" id="HAC6678424.1"/>
    </source>
</evidence>
<reference evidence="3" key="2">
    <citation type="submission" date="2018-07" db="EMBL/GenBank/DDBJ databases">
        <authorList>
            <consortium name="NCBI Pathogen Detection Project"/>
        </authorList>
    </citation>
    <scope>NUCLEOTIDE SEQUENCE</scope>
    <source>
        <strain evidence="3">M138</strain>
    </source>
</reference>
<name>A0A702BB58_SALET</name>
<accession>A0A702BB58</accession>
<feature type="region of interest" description="Disordered" evidence="1">
    <location>
        <begin position="1"/>
        <end position="25"/>
    </location>
</feature>
<dbReference type="InterPro" id="IPR043142">
    <property type="entry name" value="PapC-like_C_sf"/>
</dbReference>
<protein>
    <recommendedName>
        <fullName evidence="2">PapC-like C-terminal domain-containing protein</fullName>
    </recommendedName>
</protein>
<comment type="caution">
    <text evidence="3">The sequence shown here is derived from an EMBL/GenBank/DDBJ whole genome shotgun (WGS) entry which is preliminary data.</text>
</comment>
<proteinExistence type="predicted"/>
<gene>
    <name evidence="3" type="ORF">G0D12_22425</name>
</gene>
<reference evidence="3" key="1">
    <citation type="journal article" date="2018" name="Genome Biol.">
        <title>SKESA: strategic k-mer extension for scrupulous assemblies.</title>
        <authorList>
            <person name="Souvorov A."/>
            <person name="Agarwala R."/>
            <person name="Lipman D.J."/>
        </authorList>
    </citation>
    <scope>NUCLEOTIDE SEQUENCE</scope>
    <source>
        <strain evidence="3">M138</strain>
    </source>
</reference>